<dbReference type="EMBL" id="VSRR010089355">
    <property type="protein sequence ID" value="MPC91888.1"/>
    <property type="molecule type" value="Genomic_DNA"/>
</dbReference>
<comment type="caution">
    <text evidence="1">The sequence shown here is derived from an EMBL/GenBank/DDBJ whole genome shotgun (WGS) entry which is preliminary data.</text>
</comment>
<keyword evidence="2" id="KW-1185">Reference proteome</keyword>
<protein>
    <submittedName>
        <fullName evidence="1">Uncharacterized protein</fullName>
    </submittedName>
</protein>
<name>A0A5B7JG08_PORTR</name>
<reference evidence="1 2" key="1">
    <citation type="submission" date="2019-05" db="EMBL/GenBank/DDBJ databases">
        <title>Another draft genome of Portunus trituberculatus and its Hox gene families provides insights of decapod evolution.</title>
        <authorList>
            <person name="Jeong J.-H."/>
            <person name="Song I."/>
            <person name="Kim S."/>
            <person name="Choi T."/>
            <person name="Kim D."/>
            <person name="Ryu S."/>
            <person name="Kim W."/>
        </authorList>
    </citation>
    <scope>NUCLEOTIDE SEQUENCE [LARGE SCALE GENOMIC DNA]</scope>
    <source>
        <tissue evidence="1">Muscle</tissue>
    </source>
</reference>
<accession>A0A5B7JG08</accession>
<dbReference type="AlphaFoldDB" id="A0A5B7JG08"/>
<organism evidence="1 2">
    <name type="scientific">Portunus trituberculatus</name>
    <name type="common">Swimming crab</name>
    <name type="synonym">Neptunus trituberculatus</name>
    <dbReference type="NCBI Taxonomy" id="210409"/>
    <lineage>
        <taxon>Eukaryota</taxon>
        <taxon>Metazoa</taxon>
        <taxon>Ecdysozoa</taxon>
        <taxon>Arthropoda</taxon>
        <taxon>Crustacea</taxon>
        <taxon>Multicrustacea</taxon>
        <taxon>Malacostraca</taxon>
        <taxon>Eumalacostraca</taxon>
        <taxon>Eucarida</taxon>
        <taxon>Decapoda</taxon>
        <taxon>Pleocyemata</taxon>
        <taxon>Brachyura</taxon>
        <taxon>Eubrachyura</taxon>
        <taxon>Portunoidea</taxon>
        <taxon>Portunidae</taxon>
        <taxon>Portuninae</taxon>
        <taxon>Portunus</taxon>
    </lineage>
</organism>
<gene>
    <name evidence="1" type="ORF">E2C01_086950</name>
</gene>
<dbReference type="Proteomes" id="UP000324222">
    <property type="component" value="Unassembled WGS sequence"/>
</dbReference>
<evidence type="ECO:0000313" key="2">
    <source>
        <dbReference type="Proteomes" id="UP000324222"/>
    </source>
</evidence>
<proteinExistence type="predicted"/>
<sequence length="101" mass="10794">MDGKSLTPFREDIEQGAGSSAYEGGWAGLDEKVGVKVVSQCSSNGDVPRLSDEEGGDSIIYEGVWTGLGWVGLGWEGRQEYSNSIFCKGNKKRFVGLAGTK</sequence>
<evidence type="ECO:0000313" key="1">
    <source>
        <dbReference type="EMBL" id="MPC91888.1"/>
    </source>
</evidence>